<gene>
    <name evidence="2" type="ORF">A1Q2_02056</name>
</gene>
<feature type="compositionally biased region" description="Polar residues" evidence="1">
    <location>
        <begin position="182"/>
        <end position="204"/>
    </location>
</feature>
<feature type="compositionally biased region" description="Low complexity" evidence="1">
    <location>
        <begin position="1847"/>
        <end position="1860"/>
    </location>
</feature>
<feature type="region of interest" description="Disordered" evidence="1">
    <location>
        <begin position="1415"/>
        <end position="1495"/>
    </location>
</feature>
<dbReference type="STRING" id="1220162.K1WRN6"/>
<feature type="region of interest" description="Disordered" evidence="1">
    <location>
        <begin position="2461"/>
        <end position="2689"/>
    </location>
</feature>
<feature type="compositionally biased region" description="Low complexity" evidence="1">
    <location>
        <begin position="1978"/>
        <end position="1988"/>
    </location>
</feature>
<reference evidence="2 3" key="1">
    <citation type="journal article" date="2012" name="Eukaryot. Cell">
        <title>Genome sequence of the Trichosporon asahii environmental strain CBS 8904.</title>
        <authorList>
            <person name="Yang R.Y."/>
            <person name="Li H.T."/>
            <person name="Zhu H."/>
            <person name="Zhou G.P."/>
            <person name="Wang M."/>
            <person name="Wang L."/>
        </authorList>
    </citation>
    <scope>NUCLEOTIDE SEQUENCE [LARGE SCALE GENOMIC DNA]</scope>
    <source>
        <strain evidence="2 3">CBS 8904</strain>
    </source>
</reference>
<name>K1WRN6_TRIAC</name>
<dbReference type="eggNOG" id="ENOG502SCVA">
    <property type="taxonomic scope" value="Eukaryota"/>
</dbReference>
<feature type="compositionally biased region" description="Polar residues" evidence="1">
    <location>
        <begin position="1700"/>
        <end position="1723"/>
    </location>
</feature>
<feature type="compositionally biased region" description="Polar residues" evidence="1">
    <location>
        <begin position="1635"/>
        <end position="1683"/>
    </location>
</feature>
<feature type="compositionally biased region" description="Low complexity" evidence="1">
    <location>
        <begin position="1684"/>
        <end position="1695"/>
    </location>
</feature>
<feature type="compositionally biased region" description="Low complexity" evidence="1">
    <location>
        <begin position="2502"/>
        <end position="2515"/>
    </location>
</feature>
<feature type="compositionally biased region" description="Acidic residues" evidence="1">
    <location>
        <begin position="2587"/>
        <end position="2599"/>
    </location>
</feature>
<organism evidence="2 3">
    <name type="scientific">Trichosporon asahii var. asahii (strain CBS 8904)</name>
    <name type="common">Yeast</name>
    <dbReference type="NCBI Taxonomy" id="1220162"/>
    <lineage>
        <taxon>Eukaryota</taxon>
        <taxon>Fungi</taxon>
        <taxon>Dikarya</taxon>
        <taxon>Basidiomycota</taxon>
        <taxon>Agaricomycotina</taxon>
        <taxon>Tremellomycetes</taxon>
        <taxon>Trichosporonales</taxon>
        <taxon>Trichosporonaceae</taxon>
        <taxon>Trichosporon</taxon>
    </lineage>
</organism>
<feature type="compositionally biased region" description="Basic and acidic residues" evidence="1">
    <location>
        <begin position="768"/>
        <end position="793"/>
    </location>
</feature>
<feature type="compositionally biased region" description="Acidic residues" evidence="1">
    <location>
        <begin position="1036"/>
        <end position="1046"/>
    </location>
</feature>
<feature type="compositionally biased region" description="Low complexity" evidence="1">
    <location>
        <begin position="1457"/>
        <end position="1473"/>
    </location>
</feature>
<feature type="compositionally biased region" description="Polar residues" evidence="1">
    <location>
        <begin position="2052"/>
        <end position="2089"/>
    </location>
</feature>
<feature type="compositionally biased region" description="Basic and acidic residues" evidence="1">
    <location>
        <begin position="2551"/>
        <end position="2582"/>
    </location>
</feature>
<feature type="region of interest" description="Disordered" evidence="1">
    <location>
        <begin position="1"/>
        <end position="254"/>
    </location>
</feature>
<feature type="compositionally biased region" description="Low complexity" evidence="1">
    <location>
        <begin position="1536"/>
        <end position="1547"/>
    </location>
</feature>
<feature type="compositionally biased region" description="Polar residues" evidence="1">
    <location>
        <begin position="1273"/>
        <end position="1283"/>
    </location>
</feature>
<feature type="region of interest" description="Disordered" evidence="1">
    <location>
        <begin position="944"/>
        <end position="979"/>
    </location>
</feature>
<feature type="compositionally biased region" description="Pro residues" evidence="1">
    <location>
        <begin position="1879"/>
        <end position="1897"/>
    </location>
</feature>
<evidence type="ECO:0000256" key="1">
    <source>
        <dbReference type="SAM" id="MobiDB-lite"/>
    </source>
</evidence>
<feature type="compositionally biased region" description="Low complexity" evidence="1">
    <location>
        <begin position="2193"/>
        <end position="2204"/>
    </location>
</feature>
<feature type="compositionally biased region" description="Polar residues" evidence="1">
    <location>
        <begin position="457"/>
        <end position="470"/>
    </location>
</feature>
<feature type="compositionally biased region" description="Polar residues" evidence="1">
    <location>
        <begin position="808"/>
        <end position="831"/>
    </location>
</feature>
<proteinExistence type="predicted"/>
<dbReference type="InParanoid" id="K1WRN6"/>
<feature type="region of interest" description="Disordered" evidence="1">
    <location>
        <begin position="1787"/>
        <end position="2261"/>
    </location>
</feature>
<dbReference type="EMBL" id="AMBO01000243">
    <property type="protein sequence ID" value="EKD03639.1"/>
    <property type="molecule type" value="Genomic_DNA"/>
</dbReference>
<feature type="compositionally biased region" description="Low complexity" evidence="1">
    <location>
        <begin position="606"/>
        <end position="618"/>
    </location>
</feature>
<feature type="region of interest" description="Disordered" evidence="1">
    <location>
        <begin position="1533"/>
        <end position="1732"/>
    </location>
</feature>
<feature type="compositionally biased region" description="Polar residues" evidence="1">
    <location>
        <begin position="2122"/>
        <end position="2133"/>
    </location>
</feature>
<feature type="compositionally biased region" description="Polar residues" evidence="1">
    <location>
        <begin position="44"/>
        <end position="59"/>
    </location>
</feature>
<feature type="compositionally biased region" description="Polar residues" evidence="1">
    <location>
        <begin position="1555"/>
        <end position="1567"/>
    </location>
</feature>
<sequence length="2749" mass="293328">MVRDVRGPSLAHSPSFGVLLERKSLPNDSVAGPGPSSRPMSRSKAGSSSKATPRTSTMPSGRKLANLLSSEANDTPVVTKARRYRQSTPTMMRADETMLYDIAPPPDMPSSSLFGDESDDDTATSPRSAKGNAVMGRGNMLTPVNSTLFPAPPPPARLSVSRSARLPSPESMPQAVNPANLKASQSQKRTSTPKPSSSQRSRASNAPADAQGSAVATPIASQSKLSQPPSVSSRRQPATPNASRHATPPRPLVAETAYFRRTLTPIARKALKGKVVGCMEKPIHFEGEDPLLLEPELRHRSGSMTPGSVARTKRTPKTAPAGRKSRTKLKAPPATSVAQRLFVRPDEDSAPNAESTPDDDSDDDEAGNDTFVDIKKRRQPPQRSALGSHPPLNASDLKSSDTVGEEDATPKRPSPLIDLGRFVQSNSGQETAAVTTYDDEMPLEEAWNEPLFLAGSPDSSIGSPLPQSRDPSPVRATEKEEPVSPARSLSAPESPPFPPSSPPREPSPVASQRSSPALHAPTPTLGISSPMRPPPSSPAVIASPAFPPSPALRAPTPGGPNPSPLKARESLRKSVQVRSHAGKRLSESLRSPSADPSEPPNGKVAQQSRPSSSRLQSPFAGAQAEEPVGSPRQSMKNHDHGNSSDESEDNFNLEGDTVIVADGEDSLELQDTYVNTQEADAMPPSRPPSEPSGASGPIRNGSSTESLQSSNSDAFPPSSTKAKAGRTARKSDASAAVLRGASASPSSSKKSSRKSRDTGPAPAEDGGASDRARNAEPKQLTQDRSRPPAREGTAEDPLLLEPAPRSASKMTATHSRQNWLDSVRARSNTPASPLAKKKSGEPVSSLDHFLALDPASEPQASHLAPPQPSPRPSPQPSPQSGKHQGATADIPRPRFSMSPSMARAWRPQGDSEASSRASPPLIHPVEAVHGFEVGLEDTVALPSLDVSNAGDQSPGAGAPFDFSVDGPFSDNDDSEAEDAAIVQVEHRELPIQVQDEAGLEASFDLSADTVREVDLSADTVREIDIDDEASGGSDPTPEEDGQELDEQAEHAGSEPAKSQSRSPYVADDSPLADVVNAALDAGMVIDSDAQGTEAVNVELERQEASPAPSTPAEDSSEAESDDIPLMPSRLRRSLHAGATPMRPKILSAKVAPPSPPRDDRPVTPVRAPRPRVLESAGRTPSMVPGPPSAVASSPFVRDYSSPFMVKPSASPTSSAAKSSGGRSTRMQPEIVVEPSSPLVSPPSVTPKSTHTRATHSIAQDAGVVIPRRDVEPQGQTSTSSHRQPPSPPSVLPTSTERAVRPLPIRKSVTPTPTRPARVSATPIREPVSVERTVSTPIIAPTPRAIKPLPHRGVSVTPRAPQQQHDAPPSGPHLHSQPSSRASSRARSRSPLRSFSPKAIGTATAIAATALAVAVPAAASPSPATIRAQLSPEPELSPLAHSAVSSQRPGHPHLDTYRSPPRSSRSSRLSATPSAHSTQSERSRSPYEHQDHSDHASIANSRLAFALAGLSDEEDDYLPEPPVISVTPFFSRSYDRAPSAASQSSPAATPRHNPTAAAQTNFGTQRTPSVAGASKEATPTPRPEIKLTTPRPLAKEGAAKGTPLARDQPAPTTPHLRVESQSNSVTPLPRARAATHTPQSSVKGKTPASATTPASSVKATPQTKASTPRSSTKATASAPQSSHKTPTTPARATVAPTPTPLSSVNASARLSEACTPQQVSTANLQEAEEDRDIGAGDTVVHDIGADDTIDGGSAWDLTAADLTYDAEMTAFDAHAFKGADWDVTRIERVPRGASEDHRLQDIDEASEEDTASQPKEDSPPTAAASLLAEESPIKEPPAKEPPVEEPLAEVSFAEESSAVEPPAEEPSSKESLMEEELPAEEPPAMEPPARPSTPPRAPSVPKSVRQSPRLAARRRAQTQTQSPASKPKPKSTRVNARSPVTPQAPSQPAARTPSPSRETAEQGVVPTEPAAEEREDADAAAQKAEQPVASNRKVTLKVEQTEEDPTASSELSPERTQEANRQIKSAAPAPPTPPPAPPLPKTTSTSSSETRVESTLSAREQPAASINTETSRASLSQAKGKITQTESTPAGSKIPLATGGRSQPPVRPEASSSTRAEPAALTPVQSTPVASTSADKGASRPVQKPETPIGRTPAEVSGSGRTPTSFVKEQSRQIEQALGRRPAVPSKLSKQVIPSSSPAESPVAERTYSRPQSRASHEGPTSPSTSRRRQSDVAETSFASSSSSSRLKRRFEDHFDDDDSERYVHRASLHEELTAASDSGSEFDPEFPSMVAVSSIDPRAAARAAAILKMHHNWVENGIMPDGSRVGTPGPQERSRARSVGAQETPQTTRRRGAHETPHSRFFDSIESSRLISKEELLHEAELDLTPRYDSSTYEGNVDGRSWTRRDWKYLEKTFKYLASKADGPGVNFEAVVDAFLKQTGKEPVGEWSREVLLMRVRALARRHGQTEASEDRESKRQKTTTPANPPPSTLRKVMGWLWRGNTKPQETAEPAAATTSVAKPKKQRRDNDFLQTRDDSFEIGEVTMAATPSRPQDRRHASPPFEREEAYNAERSFEVDLERGHQSYDIPYEEEEEDEEEFFPEPTTYTARGERSSVTEASTSMYDHHHHRAPTPSSSRKIYPDLPNLNFPNRPHSLASSTRRYEESRPAGSRLPVMGTPRPRARVRSDSSIADTSIASRPGSVRDMVRGFEETQELDLSFESARREREKNELLGLRRVRSVVEKVKEKHQL</sequence>
<feature type="compositionally biased region" description="Pro residues" evidence="1">
    <location>
        <begin position="493"/>
        <end position="506"/>
    </location>
</feature>
<feature type="region of interest" description="Disordered" evidence="1">
    <location>
        <begin position="298"/>
        <end position="921"/>
    </location>
</feature>
<feature type="compositionally biased region" description="Polar residues" evidence="1">
    <location>
        <begin position="700"/>
        <end position="721"/>
    </location>
</feature>
<feature type="compositionally biased region" description="Basic and acidic residues" evidence="1">
    <location>
        <begin position="1478"/>
        <end position="1494"/>
    </location>
</feature>
<feature type="compositionally biased region" description="Polar residues" evidence="1">
    <location>
        <begin position="423"/>
        <end position="434"/>
    </location>
</feature>
<protein>
    <submittedName>
        <fullName evidence="2">Uncharacterized protein</fullName>
    </submittedName>
</protein>
<feature type="compositionally biased region" description="Low complexity" evidence="1">
    <location>
        <begin position="226"/>
        <end position="237"/>
    </location>
</feature>
<comment type="caution">
    <text evidence="2">The sequence shown here is derived from an EMBL/GenBank/DDBJ whole genome shotgun (WGS) entry which is preliminary data.</text>
</comment>
<feature type="compositionally biased region" description="Acidic residues" evidence="1">
    <location>
        <begin position="356"/>
        <end position="367"/>
    </location>
</feature>
<feature type="compositionally biased region" description="Acidic residues" evidence="1">
    <location>
        <begin position="437"/>
        <end position="447"/>
    </location>
</feature>
<feature type="compositionally biased region" description="Basic and acidic residues" evidence="1">
    <location>
        <begin position="1830"/>
        <end position="1841"/>
    </location>
</feature>
<feature type="compositionally biased region" description="Low complexity" evidence="1">
    <location>
        <begin position="32"/>
        <end position="43"/>
    </location>
</feature>
<feature type="compositionally biased region" description="Polar residues" evidence="1">
    <location>
        <begin position="2158"/>
        <end position="2167"/>
    </location>
</feature>
<feature type="compositionally biased region" description="Basic and acidic residues" evidence="1">
    <location>
        <begin position="1787"/>
        <end position="1800"/>
    </location>
</feature>
<feature type="compositionally biased region" description="Pro residues" evidence="1">
    <location>
        <begin position="2027"/>
        <end position="2039"/>
    </location>
</feature>
<evidence type="ECO:0000313" key="2">
    <source>
        <dbReference type="EMBL" id="EKD03639.1"/>
    </source>
</evidence>
<feature type="region of interest" description="Disordered" evidence="1">
    <location>
        <begin position="1090"/>
        <end position="1396"/>
    </location>
</feature>
<dbReference type="HOGENOM" id="CLU_227066_0_0_1"/>
<feature type="region of interest" description="Disordered" evidence="1">
    <location>
        <begin position="2318"/>
        <end position="2357"/>
    </location>
</feature>
<dbReference type="OrthoDB" id="2574995at2759"/>
<feature type="compositionally biased region" description="Low complexity" evidence="1">
    <location>
        <begin position="1415"/>
        <end position="1427"/>
    </location>
</feature>
<feature type="region of interest" description="Disordered" evidence="1">
    <location>
        <begin position="1018"/>
        <end position="1069"/>
    </location>
</feature>
<accession>K1WRN6</accession>
<dbReference type="OMA" id="REIDIFC"/>
<evidence type="ECO:0000313" key="3">
    <source>
        <dbReference type="Proteomes" id="UP000006757"/>
    </source>
</evidence>
<keyword evidence="3" id="KW-1185">Reference proteome</keyword>
<feature type="compositionally biased region" description="Pro residues" evidence="1">
    <location>
        <begin position="865"/>
        <end position="877"/>
    </location>
</feature>
<feature type="compositionally biased region" description="Polar residues" evidence="1">
    <location>
        <begin position="1931"/>
        <end position="1945"/>
    </location>
</feature>
<feature type="compositionally biased region" description="Low complexity" evidence="1">
    <location>
        <begin position="1206"/>
        <end position="1219"/>
    </location>
</feature>
<dbReference type="Proteomes" id="UP000006757">
    <property type="component" value="Unassembled WGS sequence"/>
</dbReference>
<feature type="compositionally biased region" description="Basic and acidic residues" evidence="1">
    <location>
        <begin position="2525"/>
        <end position="2536"/>
    </location>
</feature>